<sequence>MVPPAMVRCNRGLGRWFWFCVGIIVSVTAIAVVASGEAPWVMALTGLGVAALFLLARALLPPLTLSPAERVIRTRGRVVPYAAVAAVDFPPPDKAGVWAGFLGDDGRRLARLAIDETLMAPATVEQWAAVQQLVALGAAPGPASHAVAGQPLGGRRRPAGRSRPMGPAEAVAVLDAQVAWCAAGNRPGHRHAPVRALLGRVALR</sequence>
<name>A0ABU3PXP6_9ACTN</name>
<keyword evidence="2" id="KW-0812">Transmembrane</keyword>
<protein>
    <submittedName>
        <fullName evidence="3">Uncharacterized protein</fullName>
    </submittedName>
</protein>
<comment type="caution">
    <text evidence="3">The sequence shown here is derived from an EMBL/GenBank/DDBJ whole genome shotgun (WGS) entry which is preliminary data.</text>
</comment>
<evidence type="ECO:0000256" key="2">
    <source>
        <dbReference type="SAM" id="Phobius"/>
    </source>
</evidence>
<dbReference type="EMBL" id="JAVYII010000005">
    <property type="protein sequence ID" value="MDT9593956.1"/>
    <property type="molecule type" value="Genomic_DNA"/>
</dbReference>
<reference evidence="3 4" key="1">
    <citation type="submission" date="2023-08" db="EMBL/GenBank/DDBJ databases">
        <title>Nocardioides seae sp. nov., a bacterium isolated from a soil.</title>
        <authorList>
            <person name="Wang X."/>
        </authorList>
    </citation>
    <scope>NUCLEOTIDE SEQUENCE [LARGE SCALE GENOMIC DNA]</scope>
    <source>
        <strain evidence="3 4">YZH12</strain>
    </source>
</reference>
<feature type="region of interest" description="Disordered" evidence="1">
    <location>
        <begin position="143"/>
        <end position="166"/>
    </location>
</feature>
<evidence type="ECO:0000256" key="1">
    <source>
        <dbReference type="SAM" id="MobiDB-lite"/>
    </source>
</evidence>
<dbReference type="RefSeq" id="WP_315733442.1">
    <property type="nucleotide sequence ID" value="NZ_JAVYII010000005.1"/>
</dbReference>
<evidence type="ECO:0000313" key="4">
    <source>
        <dbReference type="Proteomes" id="UP001268542"/>
    </source>
</evidence>
<evidence type="ECO:0000313" key="3">
    <source>
        <dbReference type="EMBL" id="MDT9593956.1"/>
    </source>
</evidence>
<dbReference type="Proteomes" id="UP001268542">
    <property type="component" value="Unassembled WGS sequence"/>
</dbReference>
<gene>
    <name evidence="3" type="ORF">RDV89_12815</name>
</gene>
<feature type="transmembrane region" description="Helical" evidence="2">
    <location>
        <begin position="40"/>
        <end position="60"/>
    </location>
</feature>
<accession>A0ABU3PXP6</accession>
<proteinExistence type="predicted"/>
<feature type="transmembrane region" description="Helical" evidence="2">
    <location>
        <begin position="16"/>
        <end position="34"/>
    </location>
</feature>
<keyword evidence="4" id="KW-1185">Reference proteome</keyword>
<organism evidence="3 4">
    <name type="scientific">Nocardioides imazamoxiresistens</name>
    <dbReference type="NCBI Taxonomy" id="3231893"/>
    <lineage>
        <taxon>Bacteria</taxon>
        <taxon>Bacillati</taxon>
        <taxon>Actinomycetota</taxon>
        <taxon>Actinomycetes</taxon>
        <taxon>Propionibacteriales</taxon>
        <taxon>Nocardioidaceae</taxon>
        <taxon>Nocardioides</taxon>
    </lineage>
</organism>
<keyword evidence="2" id="KW-0472">Membrane</keyword>
<keyword evidence="2" id="KW-1133">Transmembrane helix</keyword>